<dbReference type="Gene3D" id="3.30.429.10">
    <property type="entry name" value="Macrophage Migration Inhibitory Factor"/>
    <property type="match status" value="2"/>
</dbReference>
<evidence type="ECO:0000313" key="2">
    <source>
        <dbReference type="Proteomes" id="UP001140230"/>
    </source>
</evidence>
<comment type="caution">
    <text evidence="1">The sequence shown here is derived from an EMBL/GenBank/DDBJ whole genome shotgun (WGS) entry which is preliminary data.</text>
</comment>
<reference evidence="1" key="2">
    <citation type="submission" date="2022-08" db="EMBL/GenBank/DDBJ databases">
        <authorList>
            <person name="Iruegas-Bocardo F."/>
            <person name="Weisberg A.J."/>
            <person name="Riutta E.R."/>
            <person name="Kilday K."/>
            <person name="Bonkowski J.C."/>
            <person name="Creswell T."/>
            <person name="Daughtrey M.L."/>
            <person name="Rane K."/>
            <person name="Grunwald N.J."/>
            <person name="Chang J.H."/>
            <person name="Putnam M.L."/>
        </authorList>
    </citation>
    <scope>NUCLEOTIDE SEQUENCE</scope>
    <source>
        <strain evidence="1">22-338</strain>
    </source>
</reference>
<evidence type="ECO:0000313" key="1">
    <source>
        <dbReference type="EMBL" id="MDC8636414.1"/>
    </source>
</evidence>
<dbReference type="AlphaFoldDB" id="A0A9X3YX82"/>
<name>A0A9X3YX82_9XANT</name>
<dbReference type="InterPro" id="IPR014347">
    <property type="entry name" value="Tautomerase/MIF_sf"/>
</dbReference>
<dbReference type="SUPFAM" id="SSF55331">
    <property type="entry name" value="Tautomerase/MIF"/>
    <property type="match status" value="1"/>
</dbReference>
<dbReference type="RefSeq" id="WP_065031416.1">
    <property type="nucleotide sequence ID" value="NZ_JANWTP010000001.1"/>
</dbReference>
<reference evidence="1" key="1">
    <citation type="journal article" date="2022" name="Phytopathology">
        <title>Whole genome sequencing-based tracing of a 2022 introduction and outbreak of Xanthomonas hortorum pv. pelargonii.</title>
        <authorList>
            <person name="Iruegas Bocardo F."/>
            <person name="Weisberg A.J."/>
            <person name="Riutta E.R."/>
            <person name="Kilday K.B."/>
            <person name="Bonkowski J.C."/>
            <person name="Creswell T.C."/>
            <person name="Daughtrey M."/>
            <person name="Rane K.K."/>
            <person name="Grunwald N.J."/>
            <person name="Chang J.H."/>
            <person name="Putnam M."/>
        </authorList>
    </citation>
    <scope>NUCLEOTIDE SEQUENCE</scope>
    <source>
        <strain evidence="1">22-338</strain>
    </source>
</reference>
<organism evidence="1 2">
    <name type="scientific">Xanthomonas hortorum pv. hederae</name>
    <dbReference type="NCBI Taxonomy" id="453603"/>
    <lineage>
        <taxon>Bacteria</taxon>
        <taxon>Pseudomonadati</taxon>
        <taxon>Pseudomonadota</taxon>
        <taxon>Gammaproteobacteria</taxon>
        <taxon>Lysobacterales</taxon>
        <taxon>Lysobacteraceae</taxon>
        <taxon>Xanthomonas</taxon>
    </lineage>
</organism>
<dbReference type="EMBL" id="JANWTP010000001">
    <property type="protein sequence ID" value="MDC8636414.1"/>
    <property type="molecule type" value="Genomic_DNA"/>
</dbReference>
<dbReference type="PANTHER" id="PTHR35530:SF1">
    <property type="entry name" value="2-HYDROXYMUCONATE TAUTOMERASE"/>
    <property type="match status" value="1"/>
</dbReference>
<protein>
    <submittedName>
        <fullName evidence="1">4-oxalocrotonate tautomerase family protein</fullName>
    </submittedName>
</protein>
<dbReference type="Proteomes" id="UP001140230">
    <property type="component" value="Unassembled WGS sequence"/>
</dbReference>
<gene>
    <name evidence="1" type="ORF">NY667_00970</name>
</gene>
<proteinExistence type="predicted"/>
<dbReference type="PANTHER" id="PTHR35530">
    <property type="entry name" value="TAUTOMERASE-RELATED"/>
    <property type="match status" value="1"/>
</dbReference>
<sequence length="130" mass="14138">MPLINIKVSASSSPALTAKISKQVSDLTSRILGKKAGLIATIITYVRPEDWLIGGMTLSEIGVASFSLEIIVTDETNTKAEKAEYLAEVFACFERMLGPVHPTSYVHVHDARASAYGYGGHTQEARFHRS</sequence>
<accession>A0A9X3YX82</accession>